<protein>
    <recommendedName>
        <fullName evidence="5">DUF4832 domain-containing protein</fullName>
    </recommendedName>
</protein>
<reference evidence="3 4" key="1">
    <citation type="submission" date="2024-11" db="EMBL/GenBank/DDBJ databases">
        <title>Chromosome-level genome assembly of the freshwater bivalve Anodonta woodiana.</title>
        <authorList>
            <person name="Chen X."/>
        </authorList>
    </citation>
    <scope>NUCLEOTIDE SEQUENCE [LARGE SCALE GENOMIC DNA]</scope>
    <source>
        <strain evidence="3">MN2024</strain>
        <tissue evidence="3">Gills</tissue>
    </source>
</reference>
<evidence type="ECO:0000313" key="4">
    <source>
        <dbReference type="Proteomes" id="UP001634394"/>
    </source>
</evidence>
<dbReference type="InterPro" id="IPR032379">
    <property type="entry name" value="DUF4874"/>
</dbReference>
<accession>A0ABD3XEE8</accession>
<feature type="domain" description="DUF4874" evidence="2">
    <location>
        <begin position="53"/>
        <end position="230"/>
    </location>
</feature>
<proteinExistence type="predicted"/>
<sequence length="608" mass="67109">MNVNVRSINFNIYVNVLNEGSRNLKDFTVSVVCFTCNRYTSKTFLSTTQLLANPARGFYVHTEAATSNYNELTKTYIVNEQNNNGGPTTVGMVFRHIVLDDYVNRNLTSTVLSHIRNDLEAVKAAGVLAILRFSYTVIYNNAPPYGDANKMTILSHIESLKPIFRDYQGVVAVLQAGFIGVWGEWYYSDNFGVPGNGLSAQNLQDRKDVLEALIAAVPETIQIEVRTPSYKYSIYGLTPTTYSDVQSRTSKSRVGHHNDCFLASSSDFGTYLDKTVEYPYLSEDTKYTFMVGETCSLSSQSRHQCSTALSELKMFHWSSLNILYNLQVIQYWKNNGCFTTINQGLGYRLKLKSIVVPYATDGTICLKLTLVNDGFAAPIRQYDVNIVLASSTGTLYRTQSLIIADSRTWLPGSDQVITGSALLPCGIPAGSYKVYLELTDKLAAGNKAFNILLASSGVPDTSLRLNYLQHSIQVTSTALGNNTLCPTGCLKADIPDGSFENNPSSWYNFGAGFLRVSGGAKDGNYFIEVINGGAYQDITFAAGYLSDGTNDWGRTATFNPNSLINVWDSAMLQVTETKDIKTARCYAMFRNGVGVAQCDMFEVWTCPV</sequence>
<evidence type="ECO:0008006" key="5">
    <source>
        <dbReference type="Google" id="ProtNLM"/>
    </source>
</evidence>
<dbReference type="InterPro" id="IPR032267">
    <property type="entry name" value="DUF4832"/>
</dbReference>
<dbReference type="AlphaFoldDB" id="A0ABD3XEE8"/>
<dbReference type="Proteomes" id="UP001634394">
    <property type="component" value="Unassembled WGS sequence"/>
</dbReference>
<keyword evidence="4" id="KW-1185">Reference proteome</keyword>
<evidence type="ECO:0000259" key="1">
    <source>
        <dbReference type="Pfam" id="PF16116"/>
    </source>
</evidence>
<evidence type="ECO:0000313" key="3">
    <source>
        <dbReference type="EMBL" id="KAL3883931.1"/>
    </source>
</evidence>
<comment type="caution">
    <text evidence="3">The sequence shown here is derived from an EMBL/GenBank/DDBJ whole genome shotgun (WGS) entry which is preliminary data.</text>
</comment>
<dbReference type="Pfam" id="PF16173">
    <property type="entry name" value="DUF4874"/>
    <property type="match status" value="1"/>
</dbReference>
<dbReference type="Pfam" id="PF16116">
    <property type="entry name" value="DUF4832"/>
    <property type="match status" value="1"/>
</dbReference>
<organism evidence="3 4">
    <name type="scientific">Sinanodonta woodiana</name>
    <name type="common">Chinese pond mussel</name>
    <name type="synonym">Anodonta woodiana</name>
    <dbReference type="NCBI Taxonomy" id="1069815"/>
    <lineage>
        <taxon>Eukaryota</taxon>
        <taxon>Metazoa</taxon>
        <taxon>Spiralia</taxon>
        <taxon>Lophotrochozoa</taxon>
        <taxon>Mollusca</taxon>
        <taxon>Bivalvia</taxon>
        <taxon>Autobranchia</taxon>
        <taxon>Heteroconchia</taxon>
        <taxon>Palaeoheterodonta</taxon>
        <taxon>Unionida</taxon>
        <taxon>Unionoidea</taxon>
        <taxon>Unionidae</taxon>
        <taxon>Unioninae</taxon>
        <taxon>Sinanodonta</taxon>
    </lineage>
</organism>
<name>A0ABD3XEE8_SINWO</name>
<gene>
    <name evidence="3" type="ORF">ACJMK2_030157</name>
</gene>
<evidence type="ECO:0000259" key="2">
    <source>
        <dbReference type="Pfam" id="PF16173"/>
    </source>
</evidence>
<dbReference type="EMBL" id="JBJQND010000003">
    <property type="protein sequence ID" value="KAL3883931.1"/>
    <property type="molecule type" value="Genomic_DNA"/>
</dbReference>
<feature type="domain" description="DUF4832" evidence="1">
    <location>
        <begin position="253"/>
        <end position="447"/>
    </location>
</feature>